<name>A0A2P2IJJ1_RHIMU</name>
<accession>A0A2P2IJJ1</accession>
<organism evidence="1">
    <name type="scientific">Rhizophora mucronata</name>
    <name type="common">Asiatic mangrove</name>
    <dbReference type="NCBI Taxonomy" id="61149"/>
    <lineage>
        <taxon>Eukaryota</taxon>
        <taxon>Viridiplantae</taxon>
        <taxon>Streptophyta</taxon>
        <taxon>Embryophyta</taxon>
        <taxon>Tracheophyta</taxon>
        <taxon>Spermatophyta</taxon>
        <taxon>Magnoliopsida</taxon>
        <taxon>eudicotyledons</taxon>
        <taxon>Gunneridae</taxon>
        <taxon>Pentapetalae</taxon>
        <taxon>rosids</taxon>
        <taxon>fabids</taxon>
        <taxon>Malpighiales</taxon>
        <taxon>Rhizophoraceae</taxon>
        <taxon>Rhizophora</taxon>
    </lineage>
</organism>
<evidence type="ECO:0000313" key="1">
    <source>
        <dbReference type="EMBL" id="MBW81388.1"/>
    </source>
</evidence>
<reference evidence="1" key="1">
    <citation type="submission" date="2018-02" db="EMBL/GenBank/DDBJ databases">
        <title>Rhizophora mucronata_Transcriptome.</title>
        <authorList>
            <person name="Meera S.P."/>
            <person name="Sreeshan A."/>
            <person name="Augustine A."/>
        </authorList>
    </citation>
    <scope>NUCLEOTIDE SEQUENCE</scope>
    <source>
        <tissue evidence="1">Leaf</tissue>
    </source>
</reference>
<sequence>MFCCKDSTFYLGVETQTSKKSNQKRAESFGHLKRAGMGKFIQ</sequence>
<dbReference type="AlphaFoldDB" id="A0A2P2IJJ1"/>
<proteinExistence type="predicted"/>
<protein>
    <submittedName>
        <fullName evidence="1">Uncharacterized protein</fullName>
    </submittedName>
</protein>
<dbReference type="EMBL" id="GGEC01000905">
    <property type="protein sequence ID" value="MBW81388.1"/>
    <property type="molecule type" value="Transcribed_RNA"/>
</dbReference>